<name>S0G212_9BACT</name>
<feature type="repeat" description="TPR" evidence="3">
    <location>
        <begin position="171"/>
        <end position="204"/>
    </location>
</feature>
<keyword evidence="2 3" id="KW-0802">TPR repeat</keyword>
<evidence type="ECO:0000256" key="1">
    <source>
        <dbReference type="ARBA" id="ARBA00022737"/>
    </source>
</evidence>
<dbReference type="SUPFAM" id="SSF48452">
    <property type="entry name" value="TPR-like"/>
    <property type="match status" value="3"/>
</dbReference>
<evidence type="ECO:0000256" key="3">
    <source>
        <dbReference type="PROSITE-ProRule" id="PRU00339"/>
    </source>
</evidence>
<feature type="repeat" description="TPR" evidence="3">
    <location>
        <begin position="449"/>
        <end position="482"/>
    </location>
</feature>
<organism evidence="4 5">
    <name type="scientific">Desulfotignum phosphitoxidans DSM 13687</name>
    <dbReference type="NCBI Taxonomy" id="1286635"/>
    <lineage>
        <taxon>Bacteria</taxon>
        <taxon>Pseudomonadati</taxon>
        <taxon>Thermodesulfobacteriota</taxon>
        <taxon>Desulfobacteria</taxon>
        <taxon>Desulfobacterales</taxon>
        <taxon>Desulfobacteraceae</taxon>
        <taxon>Desulfotignum</taxon>
    </lineage>
</organism>
<dbReference type="InterPro" id="IPR051012">
    <property type="entry name" value="CellSynth/LPSAsmb/PSIAsmb"/>
</dbReference>
<dbReference type="Gene3D" id="1.25.40.10">
    <property type="entry name" value="Tetratricopeptide repeat domain"/>
    <property type="match status" value="4"/>
</dbReference>
<evidence type="ECO:0000256" key="2">
    <source>
        <dbReference type="ARBA" id="ARBA00022803"/>
    </source>
</evidence>
<dbReference type="OrthoDB" id="9766710at2"/>
<dbReference type="EMBL" id="APJX01000012">
    <property type="protein sequence ID" value="EMS77731.1"/>
    <property type="molecule type" value="Genomic_DNA"/>
</dbReference>
<dbReference type="Pfam" id="PF14559">
    <property type="entry name" value="TPR_19"/>
    <property type="match status" value="3"/>
</dbReference>
<dbReference type="PROSITE" id="PS51257">
    <property type="entry name" value="PROKAR_LIPOPROTEIN"/>
    <property type="match status" value="1"/>
</dbReference>
<dbReference type="PROSITE" id="PS50005">
    <property type="entry name" value="TPR"/>
    <property type="match status" value="4"/>
</dbReference>
<dbReference type="Pfam" id="PF13432">
    <property type="entry name" value="TPR_16"/>
    <property type="match status" value="4"/>
</dbReference>
<feature type="repeat" description="TPR" evidence="3">
    <location>
        <begin position="518"/>
        <end position="551"/>
    </location>
</feature>
<dbReference type="PANTHER" id="PTHR45586:SF1">
    <property type="entry name" value="LIPOPOLYSACCHARIDE ASSEMBLY PROTEIN B"/>
    <property type="match status" value="1"/>
</dbReference>
<dbReference type="PANTHER" id="PTHR45586">
    <property type="entry name" value="TPR REPEAT-CONTAINING PROTEIN PA4667"/>
    <property type="match status" value="1"/>
</dbReference>
<dbReference type="InterPro" id="IPR011990">
    <property type="entry name" value="TPR-like_helical_dom_sf"/>
</dbReference>
<protein>
    <submittedName>
        <fullName evidence="4">TPR repeat protein</fullName>
    </submittedName>
</protein>
<evidence type="ECO:0000313" key="4">
    <source>
        <dbReference type="EMBL" id="EMS77731.1"/>
    </source>
</evidence>
<comment type="caution">
    <text evidence="4">The sequence shown here is derived from an EMBL/GenBank/DDBJ whole genome shotgun (WGS) entry which is preliminary data.</text>
</comment>
<gene>
    <name evidence="4" type="ORF">Dpo_12c00090</name>
</gene>
<evidence type="ECO:0000313" key="5">
    <source>
        <dbReference type="Proteomes" id="UP000014216"/>
    </source>
</evidence>
<sequence>MSKATIHTFFILLILLTLSGCSRIQHTPAAPVDACPVEPAPPDTPLSIHSCPDDTFAPPTPGRDPQMSARYHYLTFLMLHRQNRIDDAMAALEKAITLDPDASFLKRDLIRMYLSMDQKETALALAESLVAENPDNVENLLLLARLKKDDTREKTMPPLLERILELAPDNRETYLRLGKIYMENQQIPEALELFSRMADRLPDYYVAHFYLGEAHFLSGNYTEAAQAFQSTIDLEPDLIEPRLRLVDILQDPDNPAGKPDPDKLIAMYEQILTIEPENERALLETARLYHQTGQTKLAAQQFMDLGNQARQDNRLLMTAVDLYLSQNRYADAVIVFSGMLAADPDNDNFNFFLGLAHESSEQPKQAIEHYLKVSPAHPQYKKTQLTLAFLYREIGQTEKAVAFLEQHHRQAPDDIDFITYLAAFYENENQLEKAMALLSKGLKNARENTALLFRLGAVQDKAGLKDESIATMKEVIRLDPEDASALNYLGYTYADLGIHLDDAEVLIRKALEIKPNDGYILDSMGWVYFQQGDFDKAVGYLERAAELTDYEAIIAAHLADAYLKTGQKIKALKTFHKALAHAKESDTELISEVTEKIRTLEQQIQTPDTLNSDTVTP</sequence>
<dbReference type="AlphaFoldDB" id="S0G212"/>
<proteinExistence type="predicted"/>
<keyword evidence="5" id="KW-1185">Reference proteome</keyword>
<feature type="repeat" description="TPR" evidence="3">
    <location>
        <begin position="205"/>
        <end position="238"/>
    </location>
</feature>
<dbReference type="SMART" id="SM00028">
    <property type="entry name" value="TPR"/>
    <property type="match status" value="11"/>
</dbReference>
<keyword evidence="1" id="KW-0677">Repeat</keyword>
<dbReference type="InterPro" id="IPR019734">
    <property type="entry name" value="TPR_rpt"/>
</dbReference>
<dbReference type="Proteomes" id="UP000014216">
    <property type="component" value="Unassembled WGS sequence"/>
</dbReference>
<reference evidence="4 5" key="1">
    <citation type="journal article" date="2013" name="Genome Announc.">
        <title>Draft Genome Sequence of Desulfotignum phosphitoxidans DSM 13687 Strain FiPS-3.</title>
        <authorList>
            <person name="Poehlein A."/>
            <person name="Daniel R."/>
            <person name="Simeonova D.D."/>
        </authorList>
    </citation>
    <scope>NUCLEOTIDE SEQUENCE [LARGE SCALE GENOMIC DNA]</scope>
    <source>
        <strain evidence="4 5">DSM 13687</strain>
    </source>
</reference>
<dbReference type="RefSeq" id="WP_006968169.1">
    <property type="nucleotide sequence ID" value="NZ_APJX01000012.1"/>
</dbReference>
<accession>S0G212</accession>